<sequence>MKKMMFVLLFLLAITILPGKPHAASQMQIMNELTKQTESFALTNDAAVNSSNFGEILKIANSNKVAANKIITVPKGNFPIKDTVQIPAGVTLKGQSQAMMPLFYMVPNRLVAMMTMASGARVENVILDGKNPVKTVSQNHNGISIKGTSPANRIQNVVIRNIQIRNFAGNGIYLKYTNNISITGAMPTQMTIDRIGYAGIAGYSANNTTIRSNRIQNIGVPDEKLAYNIALTSLYNEKLGPATQNTINPASNGAKIEDNLILNNAVWEGIDTHHGSNMMIQRNVVLNVKNAILAISITLSNNQGTVSPPKNITIQFNRINNQADYTRLKIAKLPQYKTVRGIVIAGAKLTRNRDAVYATGIKVIGNHIENVQATSSNNGAITIQETQGAQVTSNQIQLEYTNPNEKIYSKISKTNNNAIAIIRNNKQFQVKYNLIGKVYTGNRTTVAISFRGPQNNGEPNNAKTQNVTANKVVFYRNYQNITLQNIKSGGKIGWLLVKTISDNNGIHVRKTNKY</sequence>
<dbReference type="InterPro" id="IPR012334">
    <property type="entry name" value="Pectin_lyas_fold"/>
</dbReference>
<evidence type="ECO:0000313" key="2">
    <source>
        <dbReference type="EMBL" id="KGL37631.1"/>
    </source>
</evidence>
<dbReference type="OrthoDB" id="2364843at2"/>
<dbReference type="InterPro" id="IPR011050">
    <property type="entry name" value="Pectin_lyase_fold/virulence"/>
</dbReference>
<dbReference type="AlphaFoldDB" id="A0A099VYV9"/>
<evidence type="ECO:0000313" key="3">
    <source>
        <dbReference type="Proteomes" id="UP000029844"/>
    </source>
</evidence>
<comment type="caution">
    <text evidence="2">The sequence shown here is derived from an EMBL/GenBank/DDBJ whole genome shotgun (WGS) entry which is preliminary data.</text>
</comment>
<dbReference type="SMART" id="SM00710">
    <property type="entry name" value="PbH1"/>
    <property type="match status" value="8"/>
</dbReference>
<proteinExistence type="predicted"/>
<dbReference type="eggNOG" id="ENOG502ZFEW">
    <property type="taxonomic scope" value="Bacteria"/>
</dbReference>
<dbReference type="SUPFAM" id="SSF51126">
    <property type="entry name" value="Pectin lyase-like"/>
    <property type="match status" value="1"/>
</dbReference>
<keyword evidence="1" id="KW-0732">Signal</keyword>
<keyword evidence="3" id="KW-1185">Reference proteome</keyword>
<dbReference type="EMBL" id="JNFA01000031">
    <property type="protein sequence ID" value="KGL37631.1"/>
    <property type="molecule type" value="Genomic_DNA"/>
</dbReference>
<feature type="chain" id="PRO_5001955946" description="Right handed beta helix domain-containing protein" evidence="1">
    <location>
        <begin position="24"/>
        <end position="514"/>
    </location>
</feature>
<dbReference type="InterPro" id="IPR006626">
    <property type="entry name" value="PbH1"/>
</dbReference>
<dbReference type="GeneID" id="58718935"/>
<gene>
    <name evidence="2" type="ORF">EP57_16520</name>
</gene>
<evidence type="ECO:0008006" key="4">
    <source>
        <dbReference type="Google" id="ProtNLM"/>
    </source>
</evidence>
<dbReference type="Gene3D" id="2.160.20.10">
    <property type="entry name" value="Single-stranded right-handed beta-helix, Pectin lyase-like"/>
    <property type="match status" value="1"/>
</dbReference>
<feature type="signal peptide" evidence="1">
    <location>
        <begin position="1"/>
        <end position="23"/>
    </location>
</feature>
<organism evidence="2 3">
    <name type="scientific">Listeria booriae</name>
    <dbReference type="NCBI Taxonomy" id="1552123"/>
    <lineage>
        <taxon>Bacteria</taxon>
        <taxon>Bacillati</taxon>
        <taxon>Bacillota</taxon>
        <taxon>Bacilli</taxon>
        <taxon>Bacillales</taxon>
        <taxon>Listeriaceae</taxon>
        <taxon>Listeria</taxon>
    </lineage>
</organism>
<protein>
    <recommendedName>
        <fullName evidence="4">Right handed beta helix domain-containing protein</fullName>
    </recommendedName>
</protein>
<accession>A0A099VYV9</accession>
<evidence type="ECO:0000256" key="1">
    <source>
        <dbReference type="SAM" id="SignalP"/>
    </source>
</evidence>
<dbReference type="Proteomes" id="UP000029844">
    <property type="component" value="Unassembled WGS sequence"/>
</dbReference>
<dbReference type="RefSeq" id="WP_036088401.1">
    <property type="nucleotide sequence ID" value="NZ_CBCSHQ010000016.1"/>
</dbReference>
<reference evidence="2 3" key="1">
    <citation type="submission" date="2014-05" db="EMBL/GenBank/DDBJ databases">
        <title>Novel Listeriaceae from food processing environments.</title>
        <authorList>
            <person name="den Bakker H.C."/>
        </authorList>
    </citation>
    <scope>NUCLEOTIDE SEQUENCE [LARGE SCALE GENOMIC DNA]</scope>
    <source>
        <strain evidence="2 3">FSL A5-0281</strain>
    </source>
</reference>
<name>A0A099VYV9_9LIST</name>